<evidence type="ECO:0000313" key="2">
    <source>
        <dbReference type="Proteomes" id="UP001172778"/>
    </source>
</evidence>
<accession>A0ABT7DUH5</accession>
<organism evidence="1 2">
    <name type="scientific">Parachitinimonas caeni</name>
    <dbReference type="NCBI Taxonomy" id="3031301"/>
    <lineage>
        <taxon>Bacteria</taxon>
        <taxon>Pseudomonadati</taxon>
        <taxon>Pseudomonadota</taxon>
        <taxon>Betaproteobacteria</taxon>
        <taxon>Neisseriales</taxon>
        <taxon>Chitinibacteraceae</taxon>
        <taxon>Parachitinimonas</taxon>
    </lineage>
</organism>
<evidence type="ECO:0000313" key="1">
    <source>
        <dbReference type="EMBL" id="MDK2122738.1"/>
    </source>
</evidence>
<dbReference type="Gene3D" id="1.10.8.1050">
    <property type="entry name" value="Antitoxin VbhA-like"/>
    <property type="match status" value="1"/>
</dbReference>
<dbReference type="Proteomes" id="UP001172778">
    <property type="component" value="Unassembled WGS sequence"/>
</dbReference>
<keyword evidence="2" id="KW-1185">Reference proteome</keyword>
<gene>
    <name evidence="1" type="ORF">PZA18_01605</name>
</gene>
<name>A0ABT7DUH5_9NEIS</name>
<comment type="caution">
    <text evidence="1">The sequence shown here is derived from an EMBL/GenBank/DDBJ whole genome shotgun (WGS) entry which is preliminary data.</text>
</comment>
<proteinExistence type="predicted"/>
<dbReference type="EMBL" id="JARRAF010000001">
    <property type="protein sequence ID" value="MDK2122738.1"/>
    <property type="molecule type" value="Genomic_DNA"/>
</dbReference>
<reference evidence="1" key="1">
    <citation type="submission" date="2023-03" db="EMBL/GenBank/DDBJ databases">
        <title>Chitinimonas shenzhenensis gen. nov., sp. nov., a novel member of family Burkholderiaceae isolated from activated sludge collected in Shen Zhen, China.</title>
        <authorList>
            <person name="Wang X."/>
        </authorList>
    </citation>
    <scope>NUCLEOTIDE SEQUENCE</scope>
    <source>
        <strain evidence="1">DQS-5</strain>
    </source>
</reference>
<sequence length="63" mass="7160">MREITRRSAAEKSLDNVLASLKFEMLQPSPETEAGLRKCQEGEESTANLLANLQKHYEQVRRG</sequence>
<dbReference type="RefSeq" id="WP_284099016.1">
    <property type="nucleotide sequence ID" value="NZ_JARRAF010000001.1"/>
</dbReference>
<protein>
    <submittedName>
        <fullName evidence="1">Uncharacterized protein</fullName>
    </submittedName>
</protein>
<dbReference type="InterPro" id="IPR043038">
    <property type="entry name" value="VbhA_sf"/>
</dbReference>